<dbReference type="Proteomes" id="UP000515154">
    <property type="component" value="Linkage group LG22"/>
</dbReference>
<dbReference type="PANTHER" id="PTHR21258">
    <property type="entry name" value="DOCKING PROTEIN RELATED"/>
    <property type="match status" value="1"/>
</dbReference>
<dbReference type="Gene3D" id="2.30.29.30">
    <property type="entry name" value="Pleckstrin-homology domain (PH domain)/Phosphotyrosine-binding domain (PTB)"/>
    <property type="match status" value="2"/>
</dbReference>
<evidence type="ECO:0000259" key="3">
    <source>
        <dbReference type="PROSITE" id="PS51064"/>
    </source>
</evidence>
<evidence type="ECO:0000256" key="1">
    <source>
        <dbReference type="SAM" id="MobiDB-lite"/>
    </source>
</evidence>
<dbReference type="InterPro" id="IPR001849">
    <property type="entry name" value="PH_domain"/>
</dbReference>
<dbReference type="SMART" id="SM01244">
    <property type="entry name" value="IRS"/>
    <property type="match status" value="1"/>
</dbReference>
<feature type="region of interest" description="Disordered" evidence="1">
    <location>
        <begin position="438"/>
        <end position="460"/>
    </location>
</feature>
<organism evidence="4 5">
    <name type="scientific">Octopus sinensis</name>
    <name type="common">East Asian common octopus</name>
    <dbReference type="NCBI Taxonomy" id="2607531"/>
    <lineage>
        <taxon>Eukaryota</taxon>
        <taxon>Metazoa</taxon>
        <taxon>Spiralia</taxon>
        <taxon>Lophotrochozoa</taxon>
        <taxon>Mollusca</taxon>
        <taxon>Cephalopoda</taxon>
        <taxon>Coleoidea</taxon>
        <taxon>Octopodiformes</taxon>
        <taxon>Octopoda</taxon>
        <taxon>Incirrata</taxon>
        <taxon>Octopodidae</taxon>
        <taxon>Octopus</taxon>
    </lineage>
</organism>
<reference evidence="5" key="1">
    <citation type="submission" date="2025-08" db="UniProtKB">
        <authorList>
            <consortium name="RefSeq"/>
        </authorList>
    </citation>
    <scope>IDENTIFICATION</scope>
</reference>
<dbReference type="PANTHER" id="PTHR21258:SF62">
    <property type="entry name" value="INSULIN RECEPTOR SUBSTRATE 1"/>
    <property type="match status" value="1"/>
</dbReference>
<accession>A0A6P7THA3</accession>
<protein>
    <submittedName>
        <fullName evidence="5">Docking protein 6</fullName>
    </submittedName>
</protein>
<dbReference type="GO" id="GO:0007265">
    <property type="term" value="P:Ras protein signal transduction"/>
    <property type="evidence" value="ECO:0007669"/>
    <property type="project" value="TreeGrafter"/>
</dbReference>
<feature type="domain" description="IRS-type PTB" evidence="3">
    <location>
        <begin position="149"/>
        <end position="253"/>
    </location>
</feature>
<name>A0A6P7THA3_9MOLL</name>
<dbReference type="InterPro" id="IPR050996">
    <property type="entry name" value="Docking_Protein_DOK"/>
</dbReference>
<evidence type="ECO:0000313" key="4">
    <source>
        <dbReference type="Proteomes" id="UP000515154"/>
    </source>
</evidence>
<dbReference type="GO" id="GO:0005737">
    <property type="term" value="C:cytoplasm"/>
    <property type="evidence" value="ECO:0007669"/>
    <property type="project" value="TreeGrafter"/>
</dbReference>
<proteinExistence type="predicted"/>
<keyword evidence="4" id="KW-1185">Reference proteome</keyword>
<dbReference type="PROSITE" id="PS51064">
    <property type="entry name" value="IRS_PTB"/>
    <property type="match status" value="1"/>
</dbReference>
<sequence length="475" mass="54447">MCSGAGIKTGIVSVTKVAFFKSKAWVMRRCTLYDKSNNSPAILEIGEDSKSKDANKKSYLLENLQSIHMGIFKSKSYQVMIRSKSFKLLFLVETEEEADSWVRHLKEVSIWEDTKKKKNRSASPDARSSVTDDSDFESCDNSDIYESYEATYFDVEVIKSDVSVRCNISGPYSMLLSKTGISLLNKNRQITYFEWPYRYIRRYGKTANSFTFEAGRKCQSGEGSFQFKTFPGQGQVIFDNVALLVSLIKPIHNDVSTPRSPDVRTLCYKEELERVISNQANPKLMLNKTGKLEAEFSNSDENVHESVPMPLNKNTTSGYSNISKDENEYSQLDLQYEVVPIVDKKLVDADNDYETFEENTKTNLNENEYECLSISTLQDNNAFKMYDHLNFHNMSKEGPEANNEKFKTWDYETLNNAKKHSEELESQYSELMSFNNRSEPVRDSTVAAQQPKTAQKPEVRPVSISDYQVCQYKQN</sequence>
<dbReference type="Pfam" id="PF02174">
    <property type="entry name" value="IRS"/>
    <property type="match status" value="1"/>
</dbReference>
<dbReference type="KEGG" id="osn:115223231"/>
<dbReference type="SMART" id="SM00310">
    <property type="entry name" value="PTBI"/>
    <property type="match status" value="1"/>
</dbReference>
<dbReference type="GO" id="GO:0043410">
    <property type="term" value="P:positive regulation of MAPK cascade"/>
    <property type="evidence" value="ECO:0007669"/>
    <property type="project" value="TreeGrafter"/>
</dbReference>
<feature type="domain" description="PH" evidence="2">
    <location>
        <begin position="5"/>
        <end position="110"/>
    </location>
</feature>
<evidence type="ECO:0000259" key="2">
    <source>
        <dbReference type="PROSITE" id="PS50003"/>
    </source>
</evidence>
<dbReference type="RefSeq" id="XP_029649575.1">
    <property type="nucleotide sequence ID" value="XM_029793715.2"/>
</dbReference>
<dbReference type="PROSITE" id="PS50003">
    <property type="entry name" value="PH_DOMAIN"/>
    <property type="match status" value="1"/>
</dbReference>
<dbReference type="InterPro" id="IPR002404">
    <property type="entry name" value="IRS_PTB"/>
</dbReference>
<dbReference type="SUPFAM" id="SSF50729">
    <property type="entry name" value="PH domain-like"/>
    <property type="match status" value="2"/>
</dbReference>
<dbReference type="AlphaFoldDB" id="A0A6P7THA3"/>
<evidence type="ECO:0000313" key="5">
    <source>
        <dbReference type="RefSeq" id="XP_029649575.1"/>
    </source>
</evidence>
<dbReference type="GO" id="GO:0007169">
    <property type="term" value="P:cell surface receptor protein tyrosine kinase signaling pathway"/>
    <property type="evidence" value="ECO:0007669"/>
    <property type="project" value="TreeGrafter"/>
</dbReference>
<gene>
    <name evidence="5" type="primary">LOC115223231</name>
</gene>
<dbReference type="InterPro" id="IPR011993">
    <property type="entry name" value="PH-like_dom_sf"/>
</dbReference>